<evidence type="ECO:0000313" key="2">
    <source>
        <dbReference type="Proteomes" id="UP000214646"/>
    </source>
</evidence>
<accession>A0A225DDB3</accession>
<evidence type="ECO:0000313" key="1">
    <source>
        <dbReference type="EMBL" id="OWK39462.1"/>
    </source>
</evidence>
<protein>
    <submittedName>
        <fullName evidence="1">Uncharacterized protein</fullName>
    </submittedName>
</protein>
<name>A0A225DDB3_9BACT</name>
<sequence length="66" mass="7447">MNLFDEKRAENTAASSASLLLHMLPNLMMLPAPQAYDRIREHLQTCIYAYIEQTPTPSFPPQPSAN</sequence>
<reference evidence="2" key="1">
    <citation type="submission" date="2017-06" db="EMBL/GenBank/DDBJ databases">
        <title>Genome analysis of Fimbriiglobus ruber SP5, the first member of the order Planctomycetales with confirmed chitinolytic capability.</title>
        <authorList>
            <person name="Ravin N.V."/>
            <person name="Rakitin A.L."/>
            <person name="Ivanova A.A."/>
            <person name="Beletsky A.V."/>
            <person name="Kulichevskaya I.S."/>
            <person name="Mardanov A.V."/>
            <person name="Dedysh S.N."/>
        </authorList>
    </citation>
    <scope>NUCLEOTIDE SEQUENCE [LARGE SCALE GENOMIC DNA]</scope>
    <source>
        <strain evidence="2">SP5</strain>
    </source>
</reference>
<organism evidence="1 2">
    <name type="scientific">Fimbriiglobus ruber</name>
    <dbReference type="NCBI Taxonomy" id="1908690"/>
    <lineage>
        <taxon>Bacteria</taxon>
        <taxon>Pseudomonadati</taxon>
        <taxon>Planctomycetota</taxon>
        <taxon>Planctomycetia</taxon>
        <taxon>Gemmatales</taxon>
        <taxon>Gemmataceae</taxon>
        <taxon>Fimbriiglobus</taxon>
    </lineage>
</organism>
<dbReference type="Proteomes" id="UP000214646">
    <property type="component" value="Unassembled WGS sequence"/>
</dbReference>
<proteinExistence type="predicted"/>
<comment type="caution">
    <text evidence="1">The sequence shown here is derived from an EMBL/GenBank/DDBJ whole genome shotgun (WGS) entry which is preliminary data.</text>
</comment>
<dbReference type="EMBL" id="NIDE01000010">
    <property type="protein sequence ID" value="OWK39462.1"/>
    <property type="molecule type" value="Genomic_DNA"/>
</dbReference>
<keyword evidence="2" id="KW-1185">Reference proteome</keyword>
<dbReference type="AlphaFoldDB" id="A0A225DDB3"/>
<dbReference type="RefSeq" id="WP_088256926.1">
    <property type="nucleotide sequence ID" value="NZ_NIDE01000010.1"/>
</dbReference>
<gene>
    <name evidence="1" type="ORF">FRUB_06025</name>
</gene>